<dbReference type="Gene3D" id="1.20.1250.20">
    <property type="entry name" value="MFS general substrate transporter like domains"/>
    <property type="match status" value="2"/>
</dbReference>
<organism evidence="8 9">
    <name type="scientific">Cannabis sativa</name>
    <name type="common">Hemp</name>
    <name type="synonym">Marijuana</name>
    <dbReference type="NCBI Taxonomy" id="3483"/>
    <lineage>
        <taxon>Eukaryota</taxon>
        <taxon>Viridiplantae</taxon>
        <taxon>Streptophyta</taxon>
        <taxon>Embryophyta</taxon>
        <taxon>Tracheophyta</taxon>
        <taxon>Spermatophyta</taxon>
        <taxon>Magnoliopsida</taxon>
        <taxon>eudicotyledons</taxon>
        <taxon>Gunneridae</taxon>
        <taxon>Pentapetalae</taxon>
        <taxon>rosids</taxon>
        <taxon>fabids</taxon>
        <taxon>Rosales</taxon>
        <taxon>Cannabaceae</taxon>
        <taxon>Cannabis</taxon>
    </lineage>
</organism>
<reference evidence="8 9" key="1">
    <citation type="journal article" date="2020" name="bioRxiv">
        <title>Sequence and annotation of 42 cannabis genomes reveals extensive copy number variation in cannabinoid synthesis and pathogen resistance genes.</title>
        <authorList>
            <person name="Mckernan K.J."/>
            <person name="Helbert Y."/>
            <person name="Kane L.T."/>
            <person name="Ebling H."/>
            <person name="Zhang L."/>
            <person name="Liu B."/>
            <person name="Eaton Z."/>
            <person name="Mclaughlin S."/>
            <person name="Kingan S."/>
            <person name="Baybayan P."/>
            <person name="Concepcion G."/>
            <person name="Jordan M."/>
            <person name="Riva A."/>
            <person name="Barbazuk W."/>
            <person name="Harkins T."/>
        </authorList>
    </citation>
    <scope>NUCLEOTIDE SEQUENCE [LARGE SCALE GENOMIC DNA]</scope>
    <source>
        <strain evidence="9">cv. Jamaican Lion 4</strain>
        <tissue evidence="8">Leaf</tissue>
    </source>
</reference>
<feature type="transmembrane region" description="Helical" evidence="5">
    <location>
        <begin position="191"/>
        <end position="212"/>
    </location>
</feature>
<comment type="caution">
    <text evidence="8">The sequence shown here is derived from an EMBL/GenBank/DDBJ whole genome shotgun (WGS) entry which is preliminary data.</text>
</comment>
<feature type="transmembrane region" description="Helical" evidence="5">
    <location>
        <begin position="780"/>
        <end position="801"/>
    </location>
</feature>
<feature type="transmembrane region" description="Helical" evidence="5">
    <location>
        <begin position="224"/>
        <end position="244"/>
    </location>
</feature>
<feature type="transmembrane region" description="Helical" evidence="5">
    <location>
        <begin position="90"/>
        <end position="112"/>
    </location>
</feature>
<evidence type="ECO:0000259" key="6">
    <source>
        <dbReference type="Pfam" id="PF06813"/>
    </source>
</evidence>
<evidence type="ECO:0000256" key="3">
    <source>
        <dbReference type="ARBA" id="ARBA00022989"/>
    </source>
</evidence>
<keyword evidence="4 5" id="KW-0472">Membrane</keyword>
<dbReference type="CDD" id="cd17354">
    <property type="entry name" value="MFS_Mch1p_like"/>
    <property type="match status" value="2"/>
</dbReference>
<feature type="transmembrane region" description="Helical" evidence="5">
    <location>
        <begin position="256"/>
        <end position="274"/>
    </location>
</feature>
<sequence length="1065" mass="116902">MNEMVEVRRLSFNNKWVTTAASIWIQCIVGASYTFGIYSSALKSSQGYNQSTLDTVSVFKDIGANAGILSGLLYDAVTTQRWRSSFLGRWFSGPWVVLATGAAQFFVGYFFMWAAVAGLISRPPVIVMCLFMFFGAHGQTFFNTTNVVTGAHNFSGYSGTIVGIMKGFLGLSSAIQVQFYNILCRDNPSNFLLMLALLPTLVSMVLMSLVRIHEANKGDERKYLNAFSVVALVIVVYLMIIIILENVLTLSMWSRISIFVLLLILLSSPLGIAIKAQCEESKLAAATSSTDTNPLLEKFFASTSSTSSAHEESSLNYPEELPTSDQGQVKVASDSTLQHYEEEEVEMNLLKAISTVNFWLLFLAMFSGMGAGVATINNMNQLGNSFGYTTLEITSFVSLWSIWNFLGRLGAGYLSDFLLHTRGWARPLLIAITQAIMAVGHIVIASGVQGNLYVGSILVGICYGAQWSLMPTICKEIFGIRHMGTIFNTIAIASPVGSYIYSNIRPGVQDYAKVVAVTSTLLLSLSNEKKKEEMEESVLNSKWVSTVASLWIQTTSGSLYTFSIYSQALKTTQHYDQSTLDTIAVFKDIGVNCGLLSGLLYSYATCDTATTSFYRRGPWLVLLVGAGQCFLGYFLMWAAVSGLIPRPHVPVMCLFMLLAAHAQSFFNTANVVTGVRNFPRYSGTIVGIMKGFLGLSGAILVQVYQTILYNKPTSFLLMLALLPTINCLLLMWFVRIHETNEGNENKHLNSFSLIALLLAAYLMVIIILGDVLTLGSILRAFTFAVLILLIGSPICIAIRAWKMEFDSNGTQYPAEYHDMPSSSNQEMDADHKRTLQSGENLNLFQAMRAVDFWILFLAMACGLGSGLATVNNISQIGGSLGYRNFETSSLVSLWSIWNFLGRFGAGYVSDYILHVRGWARPLFMVITLAAMSVGHIVIASGLPGALYIGSVLVGVCYGSQWSLMPTIASEIFGVAHLGTIFNTITIASPVGSYIFSVRVIGYIYDKEASADGNTCVGRHCFMLSFLIMAFATLVGSLAALGLFFRTRNFYNHVIVRRLMMHSLRE</sequence>
<dbReference type="GO" id="GO:0016020">
    <property type="term" value="C:membrane"/>
    <property type="evidence" value="ECO:0007669"/>
    <property type="project" value="UniProtKB-SubCell"/>
</dbReference>
<feature type="transmembrane region" description="Helical" evidence="5">
    <location>
        <begin position="20"/>
        <end position="38"/>
    </location>
</feature>
<keyword evidence="3 5" id="KW-1133">Transmembrane helix</keyword>
<dbReference type="Pfam" id="PF23262">
    <property type="entry name" value="NFD4_C"/>
    <property type="match status" value="2"/>
</dbReference>
<evidence type="ECO:0000313" key="9">
    <source>
        <dbReference type="Proteomes" id="UP000583929"/>
    </source>
</evidence>
<feature type="transmembrane region" description="Helical" evidence="5">
    <location>
        <begin position="921"/>
        <end position="939"/>
    </location>
</feature>
<accession>A0A7J6H6K4</accession>
<evidence type="ECO:0000256" key="2">
    <source>
        <dbReference type="ARBA" id="ARBA00022692"/>
    </source>
</evidence>
<evidence type="ECO:0008006" key="10">
    <source>
        <dbReference type="Google" id="ProtNLM"/>
    </source>
</evidence>
<feature type="domain" description="Nodulin-like" evidence="6">
    <location>
        <begin position="15"/>
        <end position="273"/>
    </location>
</feature>
<proteinExistence type="predicted"/>
<feature type="transmembrane region" description="Helical" evidence="5">
    <location>
        <begin position="681"/>
        <end position="703"/>
    </location>
</feature>
<dbReference type="Pfam" id="PF06813">
    <property type="entry name" value="Nodulin-like"/>
    <property type="match status" value="2"/>
</dbReference>
<dbReference type="PANTHER" id="PTHR21576">
    <property type="entry name" value="UNCHARACTERIZED NODULIN-LIKE PROTEIN"/>
    <property type="match status" value="1"/>
</dbReference>
<evidence type="ECO:0000256" key="4">
    <source>
        <dbReference type="ARBA" id="ARBA00023136"/>
    </source>
</evidence>
<feature type="transmembrane region" description="Helical" evidence="5">
    <location>
        <begin position="452"/>
        <end position="473"/>
    </location>
</feature>
<feature type="transmembrane region" description="Helical" evidence="5">
    <location>
        <begin position="619"/>
        <end position="643"/>
    </location>
</feature>
<feature type="transmembrane region" description="Helical" evidence="5">
    <location>
        <begin position="427"/>
        <end position="446"/>
    </location>
</feature>
<dbReference type="AlphaFoldDB" id="A0A7J6H6K4"/>
<dbReference type="InterPro" id="IPR036259">
    <property type="entry name" value="MFS_trans_sf"/>
</dbReference>
<feature type="transmembrane region" description="Helical" evidence="5">
    <location>
        <begin position="980"/>
        <end position="1001"/>
    </location>
</feature>
<dbReference type="SUPFAM" id="SSF103473">
    <property type="entry name" value="MFS general substrate transporter"/>
    <property type="match status" value="3"/>
</dbReference>
<feature type="transmembrane region" description="Helical" evidence="5">
    <location>
        <begin position="1021"/>
        <end position="1044"/>
    </location>
</feature>
<name>A0A7J6H6K4_CANSA</name>
<feature type="transmembrane region" description="Helical" evidence="5">
    <location>
        <begin position="748"/>
        <end position="768"/>
    </location>
</feature>
<feature type="domain" description="NFD4 C-terminal" evidence="7">
    <location>
        <begin position="846"/>
        <end position="1050"/>
    </location>
</feature>
<dbReference type="EMBL" id="JAATIQ010000061">
    <property type="protein sequence ID" value="KAF4390916.1"/>
    <property type="molecule type" value="Genomic_DNA"/>
</dbReference>
<comment type="subcellular location">
    <subcellularLocation>
        <location evidence="1">Membrane</location>
        <topology evidence="1">Multi-pass membrane protein</topology>
    </subcellularLocation>
</comment>
<dbReference type="PANTHER" id="PTHR21576:SF133">
    <property type="entry name" value="NODULIN-LIKE DOMAIN-CONTAINING PROTEIN"/>
    <property type="match status" value="1"/>
</dbReference>
<feature type="transmembrane region" description="Helical" evidence="5">
    <location>
        <begin position="649"/>
        <end position="669"/>
    </location>
</feature>
<keyword evidence="2 5" id="KW-0812">Transmembrane</keyword>
<gene>
    <name evidence="8" type="ORF">G4B88_030594</name>
</gene>
<feature type="transmembrane region" description="Helical" evidence="5">
    <location>
        <begin position="852"/>
        <end position="870"/>
    </location>
</feature>
<dbReference type="Proteomes" id="UP000583929">
    <property type="component" value="Unassembled WGS sequence"/>
</dbReference>
<feature type="domain" description="NFD4 C-terminal" evidence="7">
    <location>
        <begin position="343"/>
        <end position="502"/>
    </location>
</feature>
<evidence type="ECO:0000256" key="5">
    <source>
        <dbReference type="SAM" id="Phobius"/>
    </source>
</evidence>
<dbReference type="InterPro" id="IPR010658">
    <property type="entry name" value="Nodulin-like"/>
</dbReference>
<protein>
    <recommendedName>
        <fullName evidence="10">Nodulin-like domain-containing protein</fullName>
    </recommendedName>
</protein>
<dbReference type="InterPro" id="IPR056555">
    <property type="entry name" value="NFD4_C"/>
</dbReference>
<feature type="domain" description="Nodulin-like" evidence="6">
    <location>
        <begin position="542"/>
        <end position="798"/>
    </location>
</feature>
<feature type="transmembrane region" description="Helical" evidence="5">
    <location>
        <begin position="715"/>
        <end position="736"/>
    </location>
</feature>
<evidence type="ECO:0000256" key="1">
    <source>
        <dbReference type="ARBA" id="ARBA00004141"/>
    </source>
</evidence>
<feature type="transmembrane region" description="Helical" evidence="5">
    <location>
        <begin position="945"/>
        <end position="968"/>
    </location>
</feature>
<evidence type="ECO:0000313" key="8">
    <source>
        <dbReference type="EMBL" id="KAF4390916.1"/>
    </source>
</evidence>
<feature type="transmembrane region" description="Helical" evidence="5">
    <location>
        <begin position="154"/>
        <end position="179"/>
    </location>
</feature>
<keyword evidence="9" id="KW-1185">Reference proteome</keyword>
<feature type="transmembrane region" description="Helical" evidence="5">
    <location>
        <begin position="356"/>
        <end position="374"/>
    </location>
</feature>
<evidence type="ECO:0000259" key="7">
    <source>
        <dbReference type="Pfam" id="PF23262"/>
    </source>
</evidence>